<dbReference type="PANTHER" id="PTHR30204:SF97">
    <property type="entry name" value="MERR FAMILY REGULATORY PROTEIN"/>
    <property type="match status" value="1"/>
</dbReference>
<dbReference type="GO" id="GO:0003677">
    <property type="term" value="F:DNA binding"/>
    <property type="evidence" value="ECO:0007669"/>
    <property type="project" value="UniProtKB-KW"/>
</dbReference>
<dbReference type="Gene3D" id="3.20.80.10">
    <property type="entry name" value="Regulatory factor, effector binding domain"/>
    <property type="match status" value="1"/>
</dbReference>
<dbReference type="AlphaFoldDB" id="A0A849AGD4"/>
<dbReference type="SMART" id="SM00422">
    <property type="entry name" value="HTH_MERR"/>
    <property type="match status" value="1"/>
</dbReference>
<reference evidence="3 4" key="1">
    <citation type="submission" date="2020-05" db="EMBL/GenBank/DDBJ databases">
        <title>Flexivirga sp. ID2601S isolated from air conditioner.</title>
        <authorList>
            <person name="Kim D.H."/>
        </authorList>
    </citation>
    <scope>NUCLEOTIDE SEQUENCE [LARGE SCALE GENOMIC DNA]</scope>
    <source>
        <strain evidence="3 4">ID2601S</strain>
    </source>
</reference>
<name>A0A849AGD4_9MICO</name>
<dbReference type="PROSITE" id="PS50937">
    <property type="entry name" value="HTH_MERR_2"/>
    <property type="match status" value="1"/>
</dbReference>
<dbReference type="InterPro" id="IPR029442">
    <property type="entry name" value="GyrI-like"/>
</dbReference>
<dbReference type="Pfam" id="PF06445">
    <property type="entry name" value="GyrI-like"/>
    <property type="match status" value="1"/>
</dbReference>
<dbReference type="InterPro" id="IPR011256">
    <property type="entry name" value="Reg_factor_effector_dom_sf"/>
</dbReference>
<dbReference type="PANTHER" id="PTHR30204">
    <property type="entry name" value="REDOX-CYCLING DRUG-SENSING TRANSCRIPTIONAL ACTIVATOR SOXR"/>
    <property type="match status" value="1"/>
</dbReference>
<dbReference type="EMBL" id="JABENB010000001">
    <property type="protein sequence ID" value="NNG38937.1"/>
    <property type="molecule type" value="Genomic_DNA"/>
</dbReference>
<evidence type="ECO:0000313" key="3">
    <source>
        <dbReference type="EMBL" id="NNG38937.1"/>
    </source>
</evidence>
<keyword evidence="4" id="KW-1185">Reference proteome</keyword>
<evidence type="ECO:0000259" key="2">
    <source>
        <dbReference type="PROSITE" id="PS50937"/>
    </source>
</evidence>
<dbReference type="PROSITE" id="PS00552">
    <property type="entry name" value="HTH_MERR_1"/>
    <property type="match status" value="1"/>
</dbReference>
<proteinExistence type="predicted"/>
<evidence type="ECO:0000313" key="4">
    <source>
        <dbReference type="Proteomes" id="UP000557772"/>
    </source>
</evidence>
<dbReference type="SUPFAM" id="SSF46955">
    <property type="entry name" value="Putative DNA-binding domain"/>
    <property type="match status" value="1"/>
</dbReference>
<dbReference type="InterPro" id="IPR000551">
    <property type="entry name" value="MerR-type_HTH_dom"/>
</dbReference>
<keyword evidence="1 3" id="KW-0238">DNA-binding</keyword>
<dbReference type="InterPro" id="IPR047057">
    <property type="entry name" value="MerR_fam"/>
</dbReference>
<organism evidence="3 4">
    <name type="scientific">Flexivirga aerilata</name>
    <dbReference type="NCBI Taxonomy" id="1656889"/>
    <lineage>
        <taxon>Bacteria</taxon>
        <taxon>Bacillati</taxon>
        <taxon>Actinomycetota</taxon>
        <taxon>Actinomycetes</taxon>
        <taxon>Micrococcales</taxon>
        <taxon>Dermacoccaceae</taxon>
        <taxon>Flexivirga</taxon>
    </lineage>
</organism>
<gene>
    <name evidence="3" type="ORF">HJ588_06575</name>
</gene>
<accession>A0A849AGD4</accession>
<dbReference type="Proteomes" id="UP000557772">
    <property type="component" value="Unassembled WGS sequence"/>
</dbReference>
<dbReference type="SMART" id="SM00871">
    <property type="entry name" value="AraC_E_bind"/>
    <property type="match status" value="1"/>
</dbReference>
<protein>
    <submittedName>
        <fullName evidence="3">MerR family DNA-binding transcriptional regulator</fullName>
    </submittedName>
</protein>
<dbReference type="InterPro" id="IPR009061">
    <property type="entry name" value="DNA-bd_dom_put_sf"/>
</dbReference>
<dbReference type="RefSeq" id="WP_171153240.1">
    <property type="nucleotide sequence ID" value="NZ_JABENB010000001.1"/>
</dbReference>
<evidence type="ECO:0000256" key="1">
    <source>
        <dbReference type="ARBA" id="ARBA00023125"/>
    </source>
</evidence>
<dbReference type="InterPro" id="IPR010499">
    <property type="entry name" value="AraC_E-bd"/>
</dbReference>
<feature type="domain" description="HTH merR-type" evidence="2">
    <location>
        <begin position="7"/>
        <end position="77"/>
    </location>
</feature>
<dbReference type="GO" id="GO:0003700">
    <property type="term" value="F:DNA-binding transcription factor activity"/>
    <property type="evidence" value="ECO:0007669"/>
    <property type="project" value="InterPro"/>
</dbReference>
<dbReference type="Gene3D" id="1.10.1660.10">
    <property type="match status" value="1"/>
</dbReference>
<dbReference type="Pfam" id="PF00376">
    <property type="entry name" value="MerR"/>
    <property type="match status" value="1"/>
</dbReference>
<comment type="caution">
    <text evidence="3">The sequence shown here is derived from an EMBL/GenBank/DDBJ whole genome shotgun (WGS) entry which is preliminary data.</text>
</comment>
<sequence length="271" mass="30007">MTDTSNLIPIGRFSSLTRLSVRMLRHYDAHGVLVPAQVRADTGYRLYAPSQVGDAMLVRQLRDVGFGVPAIGALLAARGTSTFTSALEQQRAVLVDETRAAQHRLDLLDKMRETHRKELTMSVTIDEHPFEARHVVALRDTIPTYADEGRLWDRLLPEVERQRIAVDGPCGALDLDDEFQEQDVDKEIFVQVPAGTTAAAPLSSRDLPQQRAVRATLTGPYTEIGDACDQLARWAADRGTPGTGGMRYVYLNDVRSTPPEQLVTEIYLPIG</sequence>
<dbReference type="SUPFAM" id="SSF55136">
    <property type="entry name" value="Probable bacterial effector-binding domain"/>
    <property type="match status" value="1"/>
</dbReference>